<protein>
    <submittedName>
        <fullName evidence="3">Uncharacterized protein</fullName>
    </submittedName>
</protein>
<dbReference type="Proteomes" id="UP000663838">
    <property type="component" value="Unassembled WGS sequence"/>
</dbReference>
<proteinExistence type="predicted"/>
<evidence type="ECO:0000313" key="3">
    <source>
        <dbReference type="EMBL" id="CAF4902226.1"/>
    </source>
</evidence>
<accession>A0A821V8Z9</accession>
<organism evidence="3 4">
    <name type="scientific">Rotaria socialis</name>
    <dbReference type="NCBI Taxonomy" id="392032"/>
    <lineage>
        <taxon>Eukaryota</taxon>
        <taxon>Metazoa</taxon>
        <taxon>Spiralia</taxon>
        <taxon>Gnathifera</taxon>
        <taxon>Rotifera</taxon>
        <taxon>Eurotatoria</taxon>
        <taxon>Bdelloidea</taxon>
        <taxon>Philodinida</taxon>
        <taxon>Philodinidae</taxon>
        <taxon>Rotaria</taxon>
    </lineage>
</organism>
<reference evidence="3" key="1">
    <citation type="submission" date="2021-02" db="EMBL/GenBank/DDBJ databases">
        <authorList>
            <person name="Nowell W R."/>
        </authorList>
    </citation>
    <scope>NUCLEOTIDE SEQUENCE</scope>
</reference>
<evidence type="ECO:0000313" key="2">
    <source>
        <dbReference type="EMBL" id="CAF3775218.1"/>
    </source>
</evidence>
<dbReference type="EMBL" id="CAJNYV010005710">
    <property type="protein sequence ID" value="CAF3775218.1"/>
    <property type="molecule type" value="Genomic_DNA"/>
</dbReference>
<feature type="non-terminal residue" evidence="3">
    <location>
        <position position="103"/>
    </location>
</feature>
<dbReference type="AlphaFoldDB" id="A0A821V8Z9"/>
<comment type="caution">
    <text evidence="3">The sequence shown here is derived from an EMBL/GenBank/DDBJ whole genome shotgun (WGS) entry which is preliminary data.</text>
</comment>
<feature type="compositionally biased region" description="Polar residues" evidence="1">
    <location>
        <begin position="9"/>
        <end position="19"/>
    </location>
</feature>
<sequence>MSGDKRSTGRSGSHSLSRSEASDDLTEDFRTPVRQSRSGSQLLTPPGSEGRRSFTGQQSQLLTEPFSPLRRPGNILSQFANGLTIPPFSPTSSGISTPPVVTN</sequence>
<evidence type="ECO:0000313" key="4">
    <source>
        <dbReference type="Proteomes" id="UP000663838"/>
    </source>
</evidence>
<dbReference type="EMBL" id="CAJOBS010005611">
    <property type="protein sequence ID" value="CAF4902226.1"/>
    <property type="molecule type" value="Genomic_DNA"/>
</dbReference>
<feature type="region of interest" description="Disordered" evidence="1">
    <location>
        <begin position="1"/>
        <end position="74"/>
    </location>
</feature>
<feature type="compositionally biased region" description="Polar residues" evidence="1">
    <location>
        <begin position="33"/>
        <end position="43"/>
    </location>
</feature>
<evidence type="ECO:0000256" key="1">
    <source>
        <dbReference type="SAM" id="MobiDB-lite"/>
    </source>
</evidence>
<dbReference type="Proteomes" id="UP000663865">
    <property type="component" value="Unassembled WGS sequence"/>
</dbReference>
<name>A0A821V8Z9_9BILA</name>
<gene>
    <name evidence="2" type="ORF">KIK155_LOCUS31051</name>
    <name evidence="3" type="ORF">TOA249_LOCUS30766</name>
</gene>